<proteinExistence type="predicted"/>
<keyword evidence="2" id="KW-1185">Reference proteome</keyword>
<evidence type="ECO:0000313" key="2">
    <source>
        <dbReference type="Proteomes" id="UP001157418"/>
    </source>
</evidence>
<dbReference type="EMBL" id="CAKMRJ010005745">
    <property type="protein sequence ID" value="CAH1451819.1"/>
    <property type="molecule type" value="Genomic_DNA"/>
</dbReference>
<reference evidence="1 2" key="1">
    <citation type="submission" date="2022-01" db="EMBL/GenBank/DDBJ databases">
        <authorList>
            <person name="Xiong W."/>
            <person name="Schranz E."/>
        </authorList>
    </citation>
    <scope>NUCLEOTIDE SEQUENCE [LARGE SCALE GENOMIC DNA]</scope>
</reference>
<evidence type="ECO:0000313" key="1">
    <source>
        <dbReference type="EMBL" id="CAH1451819.1"/>
    </source>
</evidence>
<gene>
    <name evidence="1" type="ORF">LVIROSA_LOCUS37153</name>
</gene>
<organism evidence="1 2">
    <name type="scientific">Lactuca virosa</name>
    <dbReference type="NCBI Taxonomy" id="75947"/>
    <lineage>
        <taxon>Eukaryota</taxon>
        <taxon>Viridiplantae</taxon>
        <taxon>Streptophyta</taxon>
        <taxon>Embryophyta</taxon>
        <taxon>Tracheophyta</taxon>
        <taxon>Spermatophyta</taxon>
        <taxon>Magnoliopsida</taxon>
        <taxon>eudicotyledons</taxon>
        <taxon>Gunneridae</taxon>
        <taxon>Pentapetalae</taxon>
        <taxon>asterids</taxon>
        <taxon>campanulids</taxon>
        <taxon>Asterales</taxon>
        <taxon>Asteraceae</taxon>
        <taxon>Cichorioideae</taxon>
        <taxon>Cichorieae</taxon>
        <taxon>Lactucinae</taxon>
        <taxon>Lactuca</taxon>
    </lineage>
</organism>
<sequence length="121" mass="13376">MFLVFHRDQVIFESSLSSNSNRPPMASADQQRSAKVVAGVSTSTPLNPIKARLKSFVSPWKNRTLRVIQNLSTPLSNGYQSLICAGWTIIVGVCILEAPCIKSFSYNTILTECRSHKMSIS</sequence>
<accession>A0AAU9PPH0</accession>
<comment type="caution">
    <text evidence="1">The sequence shown here is derived from an EMBL/GenBank/DDBJ whole genome shotgun (WGS) entry which is preliminary data.</text>
</comment>
<dbReference type="Proteomes" id="UP001157418">
    <property type="component" value="Unassembled WGS sequence"/>
</dbReference>
<protein>
    <submittedName>
        <fullName evidence="1">Uncharacterized protein</fullName>
    </submittedName>
</protein>
<dbReference type="AlphaFoldDB" id="A0AAU9PPH0"/>
<name>A0AAU9PPH0_9ASTR</name>